<dbReference type="Pfam" id="PF00153">
    <property type="entry name" value="Mito_carr"/>
    <property type="match status" value="3"/>
</dbReference>
<proteinExistence type="inferred from homology"/>
<dbReference type="PANTHER" id="PTHR45624">
    <property type="entry name" value="MITOCHONDRIAL BASIC AMINO ACIDS TRANSPORTER-RELATED"/>
    <property type="match status" value="1"/>
</dbReference>
<keyword evidence="3 10" id="KW-0813">Transport</keyword>
<dbReference type="InterPro" id="IPR002067">
    <property type="entry name" value="MCP"/>
</dbReference>
<evidence type="ECO:0000256" key="4">
    <source>
        <dbReference type="ARBA" id="ARBA00022692"/>
    </source>
</evidence>
<gene>
    <name evidence="11" type="ORF">ASTO00021_LOCUS10283</name>
    <name evidence="12" type="ORF">ASTO00021_LOCUS10284</name>
</gene>
<reference evidence="11" key="1">
    <citation type="submission" date="2021-01" db="EMBL/GenBank/DDBJ databases">
        <authorList>
            <person name="Corre E."/>
            <person name="Pelletier E."/>
            <person name="Niang G."/>
            <person name="Scheremetjew M."/>
            <person name="Finn R."/>
            <person name="Kale V."/>
            <person name="Holt S."/>
            <person name="Cochrane G."/>
            <person name="Meng A."/>
            <person name="Brown T."/>
            <person name="Cohen L."/>
        </authorList>
    </citation>
    <scope>NUCLEOTIDE SEQUENCE</scope>
    <source>
        <strain evidence="11">GSBS06</strain>
    </source>
</reference>
<feature type="repeat" description="Solcar" evidence="9">
    <location>
        <begin position="132"/>
        <end position="218"/>
    </location>
</feature>
<organism evidence="11">
    <name type="scientific">Aplanochytrium stocchinoi</name>
    <dbReference type="NCBI Taxonomy" id="215587"/>
    <lineage>
        <taxon>Eukaryota</taxon>
        <taxon>Sar</taxon>
        <taxon>Stramenopiles</taxon>
        <taxon>Bigyra</taxon>
        <taxon>Labyrinthulomycetes</taxon>
        <taxon>Thraustochytrida</taxon>
        <taxon>Thraustochytriidae</taxon>
        <taxon>Aplanochytrium</taxon>
    </lineage>
</organism>
<evidence type="ECO:0000313" key="11">
    <source>
        <dbReference type="EMBL" id="CAE0440135.1"/>
    </source>
</evidence>
<evidence type="ECO:0000256" key="5">
    <source>
        <dbReference type="ARBA" id="ARBA00022737"/>
    </source>
</evidence>
<dbReference type="InterPro" id="IPR050567">
    <property type="entry name" value="Mitochondrial_Carrier"/>
</dbReference>
<dbReference type="InterPro" id="IPR023395">
    <property type="entry name" value="MCP_dom_sf"/>
</dbReference>
<evidence type="ECO:0000256" key="2">
    <source>
        <dbReference type="ARBA" id="ARBA00006375"/>
    </source>
</evidence>
<name>A0A6S8D5V5_9STRA</name>
<evidence type="ECO:0008006" key="13">
    <source>
        <dbReference type="Google" id="ProtNLM"/>
    </source>
</evidence>
<evidence type="ECO:0000256" key="9">
    <source>
        <dbReference type="PROSITE-ProRule" id="PRU00282"/>
    </source>
</evidence>
<keyword evidence="4 9" id="KW-0812">Transmembrane</keyword>
<evidence type="ECO:0000313" key="12">
    <source>
        <dbReference type="EMBL" id="CAE0440136.1"/>
    </source>
</evidence>
<evidence type="ECO:0000256" key="7">
    <source>
        <dbReference type="ARBA" id="ARBA00023128"/>
    </source>
</evidence>
<feature type="repeat" description="Solcar" evidence="9">
    <location>
        <begin position="25"/>
        <end position="125"/>
    </location>
</feature>
<evidence type="ECO:0000256" key="3">
    <source>
        <dbReference type="ARBA" id="ARBA00022448"/>
    </source>
</evidence>
<dbReference type="EMBL" id="HBIN01013608">
    <property type="protein sequence ID" value="CAE0440136.1"/>
    <property type="molecule type" value="Transcribed_RNA"/>
</dbReference>
<keyword evidence="6" id="KW-1133">Transmembrane helix</keyword>
<sequence length="325" mass="35838">MAKNDSADENNMLTVQNNNGGFSMQRIQTQAIAGFVSGTVTRLIVAPFDVVKIRMQIQVRNRPIKKSSPSHGVKAFEYKGVLQSLRYIKSREGLKGLYRGTLPGVSLWATYALIQFPTYQITQQIGSNVTENKFIRTFIGGAIASLVAQTITYPFDTIRTRYVSLDMKTAQKGYFSLVSAIIRKEGILGLHAGLYPSLLQVVPGMALTFMFYETINLDFAFGNQSGLSSLARGAIAGFLSKLIIYPLDTFKKRLQLNGTVASVPHYSGLMNCATLMLKEEGIVSFYRGLGATLTKSTISTACSFYVYESVNAYLGSKTIPKFRKD</sequence>
<dbReference type="PRINTS" id="PR00926">
    <property type="entry name" value="MITOCARRIER"/>
</dbReference>
<dbReference type="GO" id="GO:0022857">
    <property type="term" value="F:transmembrane transporter activity"/>
    <property type="evidence" value="ECO:0007669"/>
    <property type="project" value="TreeGrafter"/>
</dbReference>
<accession>A0A6S8D5V5</accession>
<dbReference type="PROSITE" id="PS50920">
    <property type="entry name" value="SOLCAR"/>
    <property type="match status" value="3"/>
</dbReference>
<dbReference type="AlphaFoldDB" id="A0A6S8D5V5"/>
<comment type="similarity">
    <text evidence="2 10">Belongs to the mitochondrial carrier (TC 2.A.29) family.</text>
</comment>
<evidence type="ECO:0000256" key="10">
    <source>
        <dbReference type="RuleBase" id="RU000488"/>
    </source>
</evidence>
<evidence type="ECO:0000256" key="6">
    <source>
        <dbReference type="ARBA" id="ARBA00022989"/>
    </source>
</evidence>
<dbReference type="EMBL" id="HBIN01013607">
    <property type="protein sequence ID" value="CAE0440135.1"/>
    <property type="molecule type" value="Transcribed_RNA"/>
</dbReference>
<dbReference type="Gene3D" id="1.50.40.10">
    <property type="entry name" value="Mitochondrial carrier domain"/>
    <property type="match status" value="2"/>
</dbReference>
<keyword evidence="7" id="KW-0496">Mitochondrion</keyword>
<keyword evidence="8 9" id="KW-0472">Membrane</keyword>
<protein>
    <recommendedName>
        <fullName evidence="13">Mitochondrial carrier protein</fullName>
    </recommendedName>
</protein>
<comment type="subcellular location">
    <subcellularLocation>
        <location evidence="1">Mitochondrion membrane</location>
        <topology evidence="1">Multi-pass membrane protein</topology>
    </subcellularLocation>
</comment>
<evidence type="ECO:0000256" key="1">
    <source>
        <dbReference type="ARBA" id="ARBA00004225"/>
    </source>
</evidence>
<dbReference type="SUPFAM" id="SSF103506">
    <property type="entry name" value="Mitochondrial carrier"/>
    <property type="match status" value="2"/>
</dbReference>
<feature type="repeat" description="Solcar" evidence="9">
    <location>
        <begin position="224"/>
        <end position="313"/>
    </location>
</feature>
<keyword evidence="5" id="KW-0677">Repeat</keyword>
<evidence type="ECO:0000256" key="8">
    <source>
        <dbReference type="ARBA" id="ARBA00023136"/>
    </source>
</evidence>
<dbReference type="PANTHER" id="PTHR45624:SF10">
    <property type="entry name" value="SLC (SOLUTE CARRIER) HOMOLOG"/>
    <property type="match status" value="1"/>
</dbReference>
<dbReference type="InterPro" id="IPR018108">
    <property type="entry name" value="MCP_transmembrane"/>
</dbReference>
<dbReference type="GO" id="GO:0031966">
    <property type="term" value="C:mitochondrial membrane"/>
    <property type="evidence" value="ECO:0007669"/>
    <property type="project" value="UniProtKB-SubCell"/>
</dbReference>